<dbReference type="Pfam" id="PF18931">
    <property type="entry name" value="DUF5680"/>
    <property type="match status" value="1"/>
</dbReference>
<dbReference type="EMBL" id="JBJHZX010000036">
    <property type="protein sequence ID" value="MFL0197722.1"/>
    <property type="molecule type" value="Genomic_DNA"/>
</dbReference>
<comment type="caution">
    <text evidence="2">The sequence shown here is derived from an EMBL/GenBank/DDBJ whole genome shotgun (WGS) entry which is preliminary data.</text>
</comment>
<dbReference type="InterPro" id="IPR043735">
    <property type="entry name" value="DUF5680"/>
</dbReference>
<keyword evidence="3" id="KW-1185">Reference proteome</keyword>
<dbReference type="RefSeq" id="WP_406793827.1">
    <property type="nucleotide sequence ID" value="NZ_JBJHZX010000036.1"/>
</dbReference>
<dbReference type="Proteomes" id="UP001623660">
    <property type="component" value="Unassembled WGS sequence"/>
</dbReference>
<sequence length="123" mass="14435">MEIDDLIFTDSYRGFNPYSGVEYVYEKDNDIPIWSCDYVGYIKQDTNVSAEKIYRFLKEARGMHLKNCGGNLFSNYTYENGLFQYETFFQGDINSLLQIENFYYKALLSAQQITAGRLKYSNE</sequence>
<gene>
    <name evidence="2" type="ORF">ACJDU8_19435</name>
</gene>
<evidence type="ECO:0000313" key="3">
    <source>
        <dbReference type="Proteomes" id="UP001623660"/>
    </source>
</evidence>
<feature type="domain" description="DUF5680" evidence="1">
    <location>
        <begin position="10"/>
        <end position="107"/>
    </location>
</feature>
<organism evidence="2 3">
    <name type="scientific">Candidatus Clostridium eludens</name>
    <dbReference type="NCBI Taxonomy" id="3381663"/>
    <lineage>
        <taxon>Bacteria</taxon>
        <taxon>Bacillati</taxon>
        <taxon>Bacillota</taxon>
        <taxon>Clostridia</taxon>
        <taxon>Eubacteriales</taxon>
        <taxon>Clostridiaceae</taxon>
        <taxon>Clostridium</taxon>
    </lineage>
</organism>
<reference evidence="2 3" key="1">
    <citation type="submission" date="2024-11" db="EMBL/GenBank/DDBJ databases">
        <authorList>
            <person name="Heng Y.C."/>
            <person name="Lim A.C.H."/>
            <person name="Lee J.K.Y."/>
            <person name="Kittelmann S."/>
        </authorList>
    </citation>
    <scope>NUCLEOTIDE SEQUENCE [LARGE SCALE GENOMIC DNA]</scope>
    <source>
        <strain evidence="2 3">WILCCON 0269</strain>
    </source>
</reference>
<proteinExistence type="predicted"/>
<evidence type="ECO:0000313" key="2">
    <source>
        <dbReference type="EMBL" id="MFL0197722.1"/>
    </source>
</evidence>
<name>A0ABW8SNT4_9CLOT</name>
<accession>A0ABW8SNT4</accession>
<evidence type="ECO:0000259" key="1">
    <source>
        <dbReference type="Pfam" id="PF18931"/>
    </source>
</evidence>
<protein>
    <submittedName>
        <fullName evidence="2">DUF5680 domain-containing protein</fullName>
    </submittedName>
</protein>